<dbReference type="OrthoDB" id="426293at2759"/>
<dbReference type="EMBL" id="CP049013">
    <property type="protein sequence ID" value="QID88503.1"/>
    <property type="molecule type" value="Genomic_DNA"/>
</dbReference>
<accession>A0A6C1EIC2</accession>
<dbReference type="InterPro" id="IPR002710">
    <property type="entry name" value="Dilute_dom"/>
</dbReference>
<dbReference type="InterPro" id="IPR052072">
    <property type="entry name" value="Vascular_dev_regulator"/>
</dbReference>
<feature type="compositionally biased region" description="Basic and acidic residues" evidence="1">
    <location>
        <begin position="831"/>
        <end position="842"/>
    </location>
</feature>
<dbReference type="AlphaFoldDB" id="A0A6C1EIC2"/>
<feature type="compositionally biased region" description="Basic and acidic residues" evidence="1">
    <location>
        <begin position="486"/>
        <end position="501"/>
    </location>
</feature>
<protein>
    <recommendedName>
        <fullName evidence="2">Dilute domain-containing protein</fullName>
    </recommendedName>
</protein>
<evidence type="ECO:0000313" key="4">
    <source>
        <dbReference type="Proteomes" id="UP000501346"/>
    </source>
</evidence>
<proteinExistence type="predicted"/>
<organism evidence="3 4">
    <name type="scientific">Saccharomyces pastorianus</name>
    <name type="common">Lager yeast</name>
    <name type="synonym">Saccharomyces cerevisiae x Saccharomyces eubayanus</name>
    <dbReference type="NCBI Taxonomy" id="27292"/>
    <lineage>
        <taxon>Eukaryota</taxon>
        <taxon>Fungi</taxon>
        <taxon>Dikarya</taxon>
        <taxon>Ascomycota</taxon>
        <taxon>Saccharomycotina</taxon>
        <taxon>Saccharomycetes</taxon>
        <taxon>Saccharomycetales</taxon>
        <taxon>Saccharomycetaceae</taxon>
        <taxon>Saccharomyces</taxon>
    </lineage>
</organism>
<evidence type="ECO:0000256" key="1">
    <source>
        <dbReference type="SAM" id="MobiDB-lite"/>
    </source>
</evidence>
<dbReference type="PANTHER" id="PTHR16027">
    <property type="entry name" value="DILUTE DOMAIN-CONTAINING PROTEIN YPR089W"/>
    <property type="match status" value="1"/>
</dbReference>
<feature type="compositionally biased region" description="Polar residues" evidence="1">
    <location>
        <begin position="812"/>
        <end position="822"/>
    </location>
</feature>
<dbReference type="Proteomes" id="UP000501346">
    <property type="component" value="Chromosome SeXVI"/>
</dbReference>
<evidence type="ECO:0000313" key="3">
    <source>
        <dbReference type="EMBL" id="QID88503.1"/>
    </source>
</evidence>
<feature type="compositionally biased region" description="Low complexity" evidence="1">
    <location>
        <begin position="471"/>
        <end position="485"/>
    </location>
</feature>
<dbReference type="CDD" id="cd15473">
    <property type="entry name" value="Myo5p-like_CBD_DIL_ANK"/>
    <property type="match status" value="1"/>
</dbReference>
<evidence type="ECO:0000259" key="2">
    <source>
        <dbReference type="PROSITE" id="PS51126"/>
    </source>
</evidence>
<dbReference type="GO" id="GO:0051020">
    <property type="term" value="F:GTPase binding"/>
    <property type="evidence" value="ECO:0007669"/>
    <property type="project" value="TreeGrafter"/>
</dbReference>
<dbReference type="PROSITE" id="PS51126">
    <property type="entry name" value="DILUTE"/>
    <property type="match status" value="1"/>
</dbReference>
<dbReference type="InterPro" id="IPR037986">
    <property type="entry name" value="Myo5p-like_CBD_DIL"/>
</dbReference>
<feature type="region of interest" description="Disordered" evidence="1">
    <location>
        <begin position="460"/>
        <end position="502"/>
    </location>
</feature>
<sequence length="889" mass="102469">MDSVWDDARIEDSTMEEPVGSSHAQEKVALIKSTLLKLEQEDILEGDPWVQLVRLISDEERDEEFTTFKDYLSEVRNVNDKSITGVALIHYIIVYDRADYIELLHGNSSGVKLDLNLFDDVVGYTPLMWGFCLQRRNCCLELVNAFDEIKFNLTNKAGLSAWDMVPPYSPLSEFLEQNNMFRYRTENHKVPQISPPKGSSFLMTNNDDAATKETFDNIDLQVAGLTLSSAADDNLFLDTDDKDKDHSQRPSAFIDPTYTEDYHGTFNFDKLSTDQYLEFSDFDIPQILNLLISLPQKEPHMTTYPAGLIYQCTRYADHKIKSKSLVESLINLSLTKILISVSSNGVAGLVSTDASLQAGDIVLQSYWLSCLSFLYYYLCRDESFFKRHPSVLQELINTIHSIIIELTSSIHSRLISLIDSTLLAYTTIQDVKQTLYKRDWNFFKKRKQAKLLLKEKNTKQLKKQQKKEHQPQGQDQDNQNEQEQQGGHDSDDRASSNDDNKSNISVFYDKEILRHLYPPSFEEQMKPSPLKIVQIFGALLYVLNLHQTHPIFQQQCLSISVKWFATTLFNKILKDKKKRSLSRAHAIQIRLNLSTLESWIQNNDFCVPKPVLIDDFMWQRFPMTLIRDVGEIDLSDPILRNVASYKPVNKDDKDWIYDMSNSLFYYQSFHRIAQIHLEPVFQLLQWLQVATTLDSEDSLISTMNLLPGLTPVQLLKSMEKYNYELNESKFNSKLRKFLNNKIKDDKMSKFNAYLQEHEIPYLVLPTIAEMTDLYSKGPDSHTFQPFLPGSIQDDLYEIHDVNTKQRQDEPQISRSDSNTLDSSDNEDGTEIENRENKDDVGNSEKAYGGSERSVVNGGNDDYFKELNVPSSTAQRPAWSNNDDMEQNPW</sequence>
<feature type="compositionally biased region" description="Basic and acidic residues" evidence="1">
    <location>
        <begin position="802"/>
        <end position="811"/>
    </location>
</feature>
<keyword evidence="4" id="KW-1185">Reference proteome</keyword>
<feature type="compositionally biased region" description="Polar residues" evidence="1">
    <location>
        <begin position="868"/>
        <end position="881"/>
    </location>
</feature>
<feature type="region of interest" description="Disordered" evidence="1">
    <location>
        <begin position="802"/>
        <end position="889"/>
    </location>
</feature>
<dbReference type="InterPro" id="IPR036770">
    <property type="entry name" value="Ankyrin_rpt-contain_sf"/>
</dbReference>
<dbReference type="Pfam" id="PF01843">
    <property type="entry name" value="DIL"/>
    <property type="match status" value="2"/>
</dbReference>
<reference evidence="3 4" key="1">
    <citation type="journal article" date="2019" name="BMC Genomics">
        <title>Chromosome level assembly and comparative genome analysis confirm lager-brewing yeasts originated from a single hybridization.</title>
        <authorList>
            <person name="Salazar A.N."/>
            <person name="Gorter de Vries A.R."/>
            <person name="van den Broek M."/>
            <person name="Brouwers N."/>
            <person name="de la Torre Cortes P."/>
            <person name="Kuijpers N.G.A."/>
            <person name="Daran J.G."/>
            <person name="Abeel T."/>
        </authorList>
    </citation>
    <scope>NUCLEOTIDE SEQUENCE [LARGE SCALE GENOMIC DNA]</scope>
    <source>
        <strain evidence="3 4">CBS 1483</strain>
    </source>
</reference>
<feature type="domain" description="Dilute" evidence="2">
    <location>
        <begin position="360"/>
        <end position="744"/>
    </location>
</feature>
<name>A0A6C1EIC2_SACPS</name>
<gene>
    <name evidence="3" type="ORF">GRS66_011221</name>
</gene>
<dbReference type="SMART" id="SM01132">
    <property type="entry name" value="DIL"/>
    <property type="match status" value="1"/>
</dbReference>
<dbReference type="PANTHER" id="PTHR16027:SF6">
    <property type="entry name" value="DILUTE DOMAIN-CONTAINING PROTEIN"/>
    <property type="match status" value="1"/>
</dbReference>
<dbReference type="SUPFAM" id="SSF48403">
    <property type="entry name" value="Ankyrin repeat"/>
    <property type="match status" value="1"/>
</dbReference>